<evidence type="ECO:0000313" key="2">
    <source>
        <dbReference type="Proteomes" id="UP001296873"/>
    </source>
</evidence>
<evidence type="ECO:0000313" key="1">
    <source>
        <dbReference type="EMBL" id="MBK1669750.1"/>
    </source>
</evidence>
<evidence type="ECO:0008006" key="3">
    <source>
        <dbReference type="Google" id="ProtNLM"/>
    </source>
</evidence>
<dbReference type="Pfam" id="PF07310">
    <property type="entry name" value="PAS_5"/>
    <property type="match status" value="1"/>
</dbReference>
<gene>
    <name evidence="1" type="ORF">CKO28_17065</name>
</gene>
<comment type="caution">
    <text evidence="1">The sequence shown here is derived from an EMBL/GenBank/DDBJ whole genome shotgun (WGS) entry which is preliminary data.</text>
</comment>
<name>A0ABS1DGZ5_9PROT</name>
<accession>A0ABS1DGZ5</accession>
<dbReference type="Proteomes" id="UP001296873">
    <property type="component" value="Unassembled WGS sequence"/>
</dbReference>
<sequence>MGTATLEHDIRDHRLVETLRVWRKLCGTRFAPARHDIEPADFRQMLGRLALIDVVPGASGAARYRYRLMGTRLAAQDACDLTGKPLSEHPDAGQREIVQAAFDAACETRRPAYREDVRQDGARRHTYARLVLPLSDDGATVTGLLLARVVLNRAMS</sequence>
<keyword evidence="2" id="KW-1185">Reference proteome</keyword>
<dbReference type="InterPro" id="IPR009922">
    <property type="entry name" value="DUF1457"/>
</dbReference>
<proteinExistence type="predicted"/>
<protein>
    <recommendedName>
        <fullName evidence="3">PAS domain-containing protein</fullName>
    </recommendedName>
</protein>
<dbReference type="RefSeq" id="WP_200342092.1">
    <property type="nucleotide sequence ID" value="NZ_NRRL01000060.1"/>
</dbReference>
<reference evidence="1 2" key="1">
    <citation type="journal article" date="2020" name="Microorganisms">
        <title>Osmotic Adaptation and Compatible Solute Biosynthesis of Phototrophic Bacteria as Revealed from Genome Analyses.</title>
        <authorList>
            <person name="Imhoff J.F."/>
            <person name="Rahn T."/>
            <person name="Kunzel S."/>
            <person name="Keller A."/>
            <person name="Neulinger S.C."/>
        </authorList>
    </citation>
    <scope>NUCLEOTIDE SEQUENCE [LARGE SCALE GENOMIC DNA]</scope>
    <source>
        <strain evidence="1 2">DSM 9895</strain>
    </source>
</reference>
<dbReference type="EMBL" id="NRRL01000060">
    <property type="protein sequence ID" value="MBK1669750.1"/>
    <property type="molecule type" value="Genomic_DNA"/>
</dbReference>
<organism evidence="1 2">
    <name type="scientific">Rhodovibrio sodomensis</name>
    <dbReference type="NCBI Taxonomy" id="1088"/>
    <lineage>
        <taxon>Bacteria</taxon>
        <taxon>Pseudomonadati</taxon>
        <taxon>Pseudomonadota</taxon>
        <taxon>Alphaproteobacteria</taxon>
        <taxon>Rhodospirillales</taxon>
        <taxon>Rhodovibrionaceae</taxon>
        <taxon>Rhodovibrio</taxon>
    </lineage>
</organism>